<proteinExistence type="predicted"/>
<organism evidence="1 2">
    <name type="scientific">Streptomyces scopuliridis</name>
    <dbReference type="NCBI Taxonomy" id="452529"/>
    <lineage>
        <taxon>Bacteria</taxon>
        <taxon>Bacillati</taxon>
        <taxon>Actinomycetota</taxon>
        <taxon>Actinomycetes</taxon>
        <taxon>Kitasatosporales</taxon>
        <taxon>Streptomycetaceae</taxon>
        <taxon>Streptomyces</taxon>
    </lineage>
</organism>
<geneLocation type="plasmid" evidence="1 2">
    <name>unnamed1</name>
</geneLocation>
<sequence>MTKTLTTGAPAPEREPRTGLDRVLATIERAGNALPNPIALFASLLVLLAAVSTALSLADVGVTVPGTDETKDVNGLLSGAGVAWLLENLVPNFAAFPPIAAVLVMIMAVGLAEKTGLLETVMRATLARAPRSVLPYAVALIACQAHLMSDVANIVIPPLAAMVFKSAGRHPVAGLIGGFACVGAGYAAGFTIGSLDALYVGITQQAAAVLPGAASLHIHLLINYFFTASSSLVLGALGGFLISRVLEPRLGPYTAAGDEPPQEDLALTRAQRRGLLWTGLVLAGYAAVVLVLWLPAGAPLRGAGGAFVPSPVLSGIVPILFGAFLLAGLTYGVTVKTLTGTEDVVTAMSDSVRNMAGYVVLMFVAAQVIAVFNWSNVGVLLAVKAAALLNSVGLTGFWAVVAFVLLVAVLNLFIVSGSALWSLVGPVFVPAFMLLGMSPALSQAAFRIGDSATGIITPMNPYLFLLLAMLRRYEPDARLGTLISRLAVFVVPFLAVWLAILGIFYGFGLPLGPGAEIGLDPLDTNGG</sequence>
<evidence type="ECO:0000313" key="2">
    <source>
        <dbReference type="Proteomes" id="UP001348369"/>
    </source>
</evidence>
<keyword evidence="2" id="KW-1185">Reference proteome</keyword>
<accession>A0ACD5A345</accession>
<reference evidence="1" key="1">
    <citation type="submission" date="2022-10" db="EMBL/GenBank/DDBJ databases">
        <title>The complete genomes of actinobacterial strains from the NBC collection.</title>
        <authorList>
            <person name="Joergensen T.S."/>
            <person name="Alvarez Arevalo M."/>
            <person name="Sterndorff E.B."/>
            <person name="Faurdal D."/>
            <person name="Vuksanovic O."/>
            <person name="Mourched A.-S."/>
            <person name="Charusanti P."/>
            <person name="Shaw S."/>
            <person name="Blin K."/>
            <person name="Weber T."/>
        </authorList>
    </citation>
    <scope>NUCLEOTIDE SEQUENCE</scope>
    <source>
        <strain evidence="1">NBC 01771</strain>
    </source>
</reference>
<protein>
    <submittedName>
        <fullName evidence="1">AbgT family transporter</fullName>
    </submittedName>
</protein>
<evidence type="ECO:0000313" key="1">
    <source>
        <dbReference type="EMBL" id="WSC03547.1"/>
    </source>
</evidence>
<dbReference type="EMBL" id="CP109110">
    <property type="protein sequence ID" value="WSC03547.1"/>
    <property type="molecule type" value="Genomic_DNA"/>
</dbReference>
<gene>
    <name evidence="1" type="ORF">OG835_42455</name>
</gene>
<dbReference type="Proteomes" id="UP001348369">
    <property type="component" value="Plasmid unnamed1"/>
</dbReference>
<name>A0ACD5A345_9ACTN</name>
<keyword evidence="1" id="KW-0614">Plasmid</keyword>